<keyword evidence="4 9" id="KW-0812">Transmembrane</keyword>
<dbReference type="GO" id="GO:0006605">
    <property type="term" value="P:protein targeting"/>
    <property type="evidence" value="ECO:0007669"/>
    <property type="project" value="UniProtKB-UniRule"/>
</dbReference>
<feature type="transmembrane region" description="Helical" evidence="9">
    <location>
        <begin position="614"/>
        <end position="636"/>
    </location>
</feature>
<evidence type="ECO:0000256" key="1">
    <source>
        <dbReference type="ARBA" id="ARBA00004651"/>
    </source>
</evidence>
<keyword evidence="5 9" id="KW-0653">Protein transport</keyword>
<dbReference type="InterPro" id="IPR022645">
    <property type="entry name" value="SecD/SecF_bac"/>
</dbReference>
<accession>A0A0M6WI97</accession>
<dbReference type="EMBL" id="CVRR01000008">
    <property type="protein sequence ID" value="CRL35181.1"/>
    <property type="molecule type" value="Genomic_DNA"/>
</dbReference>
<evidence type="ECO:0000256" key="9">
    <source>
        <dbReference type="HAMAP-Rule" id="MF_01463"/>
    </source>
</evidence>
<proteinExistence type="inferred from homology"/>
<dbReference type="PANTHER" id="PTHR30081:SF1">
    <property type="entry name" value="PROTEIN TRANSLOCASE SUBUNIT SECD"/>
    <property type="match status" value="1"/>
</dbReference>
<comment type="subunit">
    <text evidence="9">Forms a complex with SecF. Part of the essential Sec protein translocation apparatus which comprises SecA, SecYEG and auxiliary proteins SecDF. Other proteins may also be involved.</text>
</comment>
<dbReference type="AlphaFoldDB" id="A0A0M6WI97"/>
<comment type="similarity">
    <text evidence="10">Belongs to the SecD/SecF family. SecF subfamily.</text>
</comment>
<feature type="transmembrane region" description="Helical" evidence="9">
    <location>
        <begin position="335"/>
        <end position="359"/>
    </location>
</feature>
<comment type="caution">
    <text evidence="9">Lacks conserved residue(s) required for the propagation of feature annotation.</text>
</comment>
<dbReference type="Gene3D" id="1.20.1640.10">
    <property type="entry name" value="Multidrug efflux transporter AcrB transmembrane domain"/>
    <property type="match status" value="2"/>
</dbReference>
<feature type="domain" description="Protein export membrane protein SecD/SecF C-terminal" evidence="11">
    <location>
        <begin position="564"/>
        <end position="748"/>
    </location>
</feature>
<comment type="subunit">
    <text evidence="10">Forms a complex with SecD. Part of the essential Sec protein translocation apparatus which comprises SecA, SecYEG and auxiliary proteins SecDF. Other proteins may also be involved.</text>
</comment>
<evidence type="ECO:0000256" key="10">
    <source>
        <dbReference type="HAMAP-Rule" id="MF_01464"/>
    </source>
</evidence>
<evidence type="ECO:0000256" key="5">
    <source>
        <dbReference type="ARBA" id="ARBA00022927"/>
    </source>
</evidence>
<dbReference type="HAMAP" id="MF_01464_B">
    <property type="entry name" value="SecF_B"/>
    <property type="match status" value="1"/>
</dbReference>
<dbReference type="InterPro" id="IPR048634">
    <property type="entry name" value="SecD_SecF_C"/>
</dbReference>
<dbReference type="STRING" id="301302.ERS852420_00910"/>
<dbReference type="InterPro" id="IPR022813">
    <property type="entry name" value="SecD/SecF_arch_bac"/>
</dbReference>
<keyword evidence="6 9" id="KW-1133">Transmembrane helix</keyword>
<evidence type="ECO:0000256" key="2">
    <source>
        <dbReference type="ARBA" id="ARBA00022448"/>
    </source>
</evidence>
<keyword evidence="8 9" id="KW-0472">Membrane</keyword>
<dbReference type="NCBIfam" id="TIGR01129">
    <property type="entry name" value="secD"/>
    <property type="match status" value="1"/>
</dbReference>
<dbReference type="GO" id="GO:0043952">
    <property type="term" value="P:protein transport by the Sec complex"/>
    <property type="evidence" value="ECO:0007669"/>
    <property type="project" value="UniProtKB-UniRule"/>
</dbReference>
<feature type="transmembrane region" description="Helical" evidence="9">
    <location>
        <begin position="590"/>
        <end position="607"/>
    </location>
</feature>
<evidence type="ECO:0000259" key="12">
    <source>
        <dbReference type="Pfam" id="PF22599"/>
    </source>
</evidence>
<dbReference type="Proteomes" id="UP000049979">
    <property type="component" value="Unassembled WGS sequence"/>
</dbReference>
<feature type="transmembrane region" description="Helical" evidence="9">
    <location>
        <begin position="642"/>
        <end position="663"/>
    </location>
</feature>
<dbReference type="InterPro" id="IPR055344">
    <property type="entry name" value="SecD_SecF_C_bact"/>
</dbReference>
<dbReference type="PROSITE" id="PS51257">
    <property type="entry name" value="PROKAR_LIPOPROTEIN"/>
    <property type="match status" value="1"/>
</dbReference>
<dbReference type="Gene3D" id="3.30.70.3400">
    <property type="match status" value="1"/>
</dbReference>
<keyword evidence="7 9" id="KW-0811">Translocation</keyword>
<dbReference type="GO" id="GO:0065002">
    <property type="term" value="P:intracellular protein transmembrane transport"/>
    <property type="evidence" value="ECO:0007669"/>
    <property type="project" value="UniProtKB-UniRule"/>
</dbReference>
<dbReference type="GO" id="GO:0015450">
    <property type="term" value="F:protein-transporting ATPase activity"/>
    <property type="evidence" value="ECO:0007669"/>
    <property type="project" value="InterPro"/>
</dbReference>
<dbReference type="PANTHER" id="PTHR30081">
    <property type="entry name" value="PROTEIN-EXPORT MEMBRANE PROTEIN SEC"/>
    <property type="match status" value="1"/>
</dbReference>
<gene>
    <name evidence="9" type="primary">secD</name>
    <name evidence="10" type="synonym">secF</name>
    <name evidence="13" type="ORF">M72_23171</name>
</gene>
<evidence type="ECO:0000259" key="11">
    <source>
        <dbReference type="Pfam" id="PF02355"/>
    </source>
</evidence>
<comment type="similarity">
    <text evidence="9">Belongs to the SecD/SecF family. SecD subfamily.</text>
</comment>
<comment type="function">
    <text evidence="9">Part of the Sec protein translocase complex. Interacts with the SecYEG preprotein conducting channel. SecDF uses the proton motive force (PMF) to complete protein translocation after the ATP-dependent function of SecA.</text>
</comment>
<evidence type="ECO:0000256" key="6">
    <source>
        <dbReference type="ARBA" id="ARBA00022989"/>
    </source>
</evidence>
<feature type="domain" description="SecDF P1 head subdomain" evidence="12">
    <location>
        <begin position="160"/>
        <end position="261"/>
    </location>
</feature>
<name>A0A0M6WI97_9FIRM</name>
<dbReference type="InterPro" id="IPR005791">
    <property type="entry name" value="SecD"/>
</dbReference>
<dbReference type="InterPro" id="IPR054384">
    <property type="entry name" value="SecDF_P1_head"/>
</dbReference>
<feature type="transmembrane region" description="Helical" evidence="9">
    <location>
        <begin position="462"/>
        <end position="485"/>
    </location>
</feature>
<protein>
    <recommendedName>
        <fullName evidence="9 10">Multifunctional fusion protein</fullName>
    </recommendedName>
    <domain>
        <recommendedName>
            <fullName evidence="9">Protein translocase subunit SecD</fullName>
        </recommendedName>
    </domain>
    <domain>
        <recommendedName>
            <fullName evidence="10">Protein-export membrane protein SecF</fullName>
        </recommendedName>
    </domain>
</protein>
<dbReference type="NCBIfam" id="TIGR00966">
    <property type="entry name" value="transloc_SecF"/>
    <property type="match status" value="1"/>
</dbReference>
<dbReference type="SUPFAM" id="SSF82866">
    <property type="entry name" value="Multidrug efflux transporter AcrB transmembrane domain"/>
    <property type="match status" value="2"/>
</dbReference>
<dbReference type="NCBIfam" id="TIGR00916">
    <property type="entry name" value="2A0604s01"/>
    <property type="match status" value="2"/>
</dbReference>
<dbReference type="Pfam" id="PF02355">
    <property type="entry name" value="SecD_SecF_C"/>
    <property type="match status" value="2"/>
</dbReference>
<feature type="transmembrane region" description="Helical" evidence="9">
    <location>
        <begin position="380"/>
        <end position="402"/>
    </location>
</feature>
<feature type="domain" description="Protein export membrane protein SecD/SecF C-terminal" evidence="11">
    <location>
        <begin position="264"/>
        <end position="430"/>
    </location>
</feature>
<feature type="transmembrane region" description="Helical" evidence="9">
    <location>
        <begin position="697"/>
        <end position="715"/>
    </location>
</feature>
<dbReference type="OrthoDB" id="9805019at2"/>
<dbReference type="InterPro" id="IPR022646">
    <property type="entry name" value="SecD/SecF_CS"/>
</dbReference>
<feature type="transmembrane region" description="Helical" evidence="9">
    <location>
        <begin position="309"/>
        <end position="329"/>
    </location>
</feature>
<dbReference type="InterPro" id="IPR005665">
    <property type="entry name" value="SecF_bac"/>
</dbReference>
<evidence type="ECO:0000313" key="14">
    <source>
        <dbReference type="Proteomes" id="UP000049979"/>
    </source>
</evidence>
<keyword evidence="14" id="KW-1185">Reference proteome</keyword>
<feature type="transmembrane region" description="Helical" evidence="9">
    <location>
        <begin position="408"/>
        <end position="427"/>
    </location>
</feature>
<dbReference type="Gene3D" id="3.30.1360.200">
    <property type="match status" value="1"/>
</dbReference>
<feature type="transmembrane region" description="Helical" evidence="9">
    <location>
        <begin position="281"/>
        <end position="302"/>
    </location>
</feature>
<comment type="subcellular location">
    <subcellularLocation>
        <location evidence="1 9">Cell membrane</location>
        <topology evidence="1 9">Multi-pass membrane protein</topology>
    </subcellularLocation>
</comment>
<keyword evidence="2 9" id="KW-0813">Transport</keyword>
<keyword evidence="3 9" id="KW-1003">Cell membrane</keyword>
<evidence type="ECO:0000256" key="3">
    <source>
        <dbReference type="ARBA" id="ARBA00022475"/>
    </source>
</evidence>
<sequence>MKKSKGVAIIAIILACLIGLGYYTSTIMSATSTSQKKTDNKTEAEGIKLGLDLSGGVSITYRIKDKNPSKKDINDTVAKLEERAESYSTEYAVYPVGDDRITVEIPGVYDANAVLEDLGSPGSLYFIVQKDSDGNENYSYDSSTGEYKLNYDIQNLVDNGSVIMDGNDVKSANAAYNQSSSTSTKEPVVQLTLKKKAADVFGEATTKAASSGESIGIYYDDHFISVPKVESAIKDGSCVINGMSDYDEAEQLATFIRVGAINLKLEEMESSVAGAQLGGKALSSSVKAAIIGLILVMLFMILNYSLSGVVASIGLAIYTTVTVALIYLFEITLTLPGIAGVILGIGMAVDANVIIISRIREEIAAGKSVLTSIKTGYKKAMSAIIDGNVTTFIAALVLMWLGSGTVKGFAYTLIISLIVSMFTALVISRLLNLAFYAVGCRNEKLYGRAKEHKTIDFMKHRWVCFILSLVVIVAGFVGMIGYGAAGKGALNFSLEFKGGTSISADFGKDYTVEQVEDKIVPEVAKVINDNAIQASTVSGSNVVTIKTKTLSLSEREEVNQMLVDKFGVDEATIESQSIGSTISNEMRSNAVKALIVACIFMLFYIWFRFKDIRFAGSAIIALVHDVLVMLTGYALIRISVGNTFIACILTIVGYSINDTIVIFDRIRENMQGMKKQTPETLAEVANRSLTQTLSRSLNTSITTIIMVLLLFILGVSSIREFALPLMIGLISGTYSSIFIAAALWYVMKLHLGKDKLLKPAVAKTKKK</sequence>
<evidence type="ECO:0000313" key="13">
    <source>
        <dbReference type="EMBL" id="CRL35181.1"/>
    </source>
</evidence>
<reference evidence="14" key="1">
    <citation type="submission" date="2015-05" db="EMBL/GenBank/DDBJ databases">
        <authorList>
            <consortium name="Pathogen Informatics"/>
        </authorList>
    </citation>
    <scope>NUCLEOTIDE SEQUENCE [LARGE SCALE GENOMIC DNA]</scope>
    <source>
        <strain evidence="14">M72</strain>
    </source>
</reference>
<dbReference type="RefSeq" id="WP_055067312.1">
    <property type="nucleotide sequence ID" value="NZ_CP173697.1"/>
</dbReference>
<evidence type="ECO:0000256" key="4">
    <source>
        <dbReference type="ARBA" id="ARBA00022692"/>
    </source>
</evidence>
<dbReference type="Pfam" id="PF07549">
    <property type="entry name" value="Sec_GG"/>
    <property type="match status" value="1"/>
</dbReference>
<feature type="transmembrane region" description="Helical" evidence="9">
    <location>
        <begin position="721"/>
        <end position="746"/>
    </location>
</feature>
<organism evidence="13 14">
    <name type="scientific">Roseburia faecis</name>
    <dbReference type="NCBI Taxonomy" id="301302"/>
    <lineage>
        <taxon>Bacteria</taxon>
        <taxon>Bacillati</taxon>
        <taxon>Bacillota</taxon>
        <taxon>Clostridia</taxon>
        <taxon>Lachnospirales</taxon>
        <taxon>Lachnospiraceae</taxon>
        <taxon>Roseburia</taxon>
    </lineage>
</organism>
<dbReference type="HAMAP" id="MF_01463_B">
    <property type="entry name" value="SecD_B"/>
    <property type="match status" value="1"/>
</dbReference>
<dbReference type="GO" id="GO:0005886">
    <property type="term" value="C:plasma membrane"/>
    <property type="evidence" value="ECO:0007669"/>
    <property type="project" value="UniProtKB-SubCell"/>
</dbReference>
<dbReference type="PRINTS" id="PR01755">
    <property type="entry name" value="SECFTRNLCASE"/>
</dbReference>
<dbReference type="Pfam" id="PF22599">
    <property type="entry name" value="SecDF_P1_head"/>
    <property type="match status" value="1"/>
</dbReference>
<evidence type="ECO:0000256" key="8">
    <source>
        <dbReference type="ARBA" id="ARBA00023136"/>
    </source>
</evidence>
<evidence type="ECO:0000256" key="7">
    <source>
        <dbReference type="ARBA" id="ARBA00023010"/>
    </source>
</evidence>